<name>A0ABR3WMC2_9PEZI</name>
<gene>
    <name evidence="3" type="ORF">VTK73DRAFT_5737</name>
</gene>
<dbReference type="Gene3D" id="1.10.10.10">
    <property type="entry name" value="Winged helix-like DNA-binding domain superfamily/Winged helix DNA-binding domain"/>
    <property type="match status" value="1"/>
</dbReference>
<sequence>MASESKKFLDISNLMSPPEPAPFESFSPSCAKPVSTPPALASMPASNITPCDSVGSPHPAQQPISPPISPLHKPTSNVNQTEGVKDPILFPSPESVPSPRDPLFVPCDSTFQSDAHRLVDEHLASRPASLFKPGTTPPQRRDYELALYLKSEVMKKFMDNPKGWLRKERELLAADRKPFVHRSAARLPTILPAANPAPLRPTGNAKIQKPEKHKQQRQPKQARSPQEPSVRQARASPPSRATIRVSAVPEETRSRTVAPNREDRDFMSLEDLSPPISSLPSKSNSLKVDWKGNPLDLSKDPNAWRLHPDELMLAASLRLDCATYLTSKRRIFIRRLECAKIGKEFRKTDAQQACKIDVNKASKLWTAFEKVGWLDIHWMRPFL</sequence>
<dbReference type="InterPro" id="IPR036388">
    <property type="entry name" value="WH-like_DNA-bd_sf"/>
</dbReference>
<dbReference type="SUPFAM" id="SSF46689">
    <property type="entry name" value="Homeodomain-like"/>
    <property type="match status" value="1"/>
</dbReference>
<evidence type="ECO:0000259" key="2">
    <source>
        <dbReference type="PROSITE" id="PS50934"/>
    </source>
</evidence>
<feature type="domain" description="SWIRM" evidence="2">
    <location>
        <begin position="286"/>
        <end position="383"/>
    </location>
</feature>
<keyword evidence="4" id="KW-1185">Reference proteome</keyword>
<dbReference type="InterPro" id="IPR007526">
    <property type="entry name" value="SWIRM"/>
</dbReference>
<dbReference type="InterPro" id="IPR009057">
    <property type="entry name" value="Homeodomain-like_sf"/>
</dbReference>
<reference evidence="3 4" key="1">
    <citation type="journal article" date="2024" name="Commun. Biol.">
        <title>Comparative genomic analysis of thermophilic fungi reveals convergent evolutionary adaptations and gene losses.</title>
        <authorList>
            <person name="Steindorff A.S."/>
            <person name="Aguilar-Pontes M.V."/>
            <person name="Robinson A.J."/>
            <person name="Andreopoulos B."/>
            <person name="LaButti K."/>
            <person name="Kuo A."/>
            <person name="Mondo S."/>
            <person name="Riley R."/>
            <person name="Otillar R."/>
            <person name="Haridas S."/>
            <person name="Lipzen A."/>
            <person name="Grimwood J."/>
            <person name="Schmutz J."/>
            <person name="Clum A."/>
            <person name="Reid I.D."/>
            <person name="Moisan M.C."/>
            <person name="Butler G."/>
            <person name="Nguyen T.T.M."/>
            <person name="Dewar K."/>
            <person name="Conant G."/>
            <person name="Drula E."/>
            <person name="Henrissat B."/>
            <person name="Hansel C."/>
            <person name="Singer S."/>
            <person name="Hutchinson M.I."/>
            <person name="de Vries R.P."/>
            <person name="Natvig D.O."/>
            <person name="Powell A.J."/>
            <person name="Tsang A."/>
            <person name="Grigoriev I.V."/>
        </authorList>
    </citation>
    <scope>NUCLEOTIDE SEQUENCE [LARGE SCALE GENOMIC DNA]</scope>
    <source>
        <strain evidence="3 4">ATCC 24622</strain>
    </source>
</reference>
<dbReference type="Pfam" id="PF04433">
    <property type="entry name" value="SWIRM"/>
    <property type="match status" value="1"/>
</dbReference>
<dbReference type="PANTHER" id="PTHR12374">
    <property type="entry name" value="TRANSCRIPTIONAL ADAPTOR 2 ADA2 -RELATED"/>
    <property type="match status" value="1"/>
</dbReference>
<accession>A0ABR3WMC2</accession>
<evidence type="ECO:0000313" key="3">
    <source>
        <dbReference type="EMBL" id="KAL1864653.1"/>
    </source>
</evidence>
<evidence type="ECO:0000313" key="4">
    <source>
        <dbReference type="Proteomes" id="UP001586593"/>
    </source>
</evidence>
<feature type="region of interest" description="Disordered" evidence="1">
    <location>
        <begin position="1"/>
        <end position="104"/>
    </location>
</feature>
<dbReference type="Proteomes" id="UP001586593">
    <property type="component" value="Unassembled WGS sequence"/>
</dbReference>
<comment type="caution">
    <text evidence="3">The sequence shown here is derived from an EMBL/GenBank/DDBJ whole genome shotgun (WGS) entry which is preliminary data.</text>
</comment>
<dbReference type="EMBL" id="JAZHXJ010000320">
    <property type="protein sequence ID" value="KAL1864653.1"/>
    <property type="molecule type" value="Genomic_DNA"/>
</dbReference>
<dbReference type="PROSITE" id="PS50934">
    <property type="entry name" value="SWIRM"/>
    <property type="match status" value="1"/>
</dbReference>
<feature type="compositionally biased region" description="Polar residues" evidence="1">
    <location>
        <begin position="218"/>
        <end position="229"/>
    </location>
</feature>
<organism evidence="3 4">
    <name type="scientific">Phialemonium thermophilum</name>
    <dbReference type="NCBI Taxonomy" id="223376"/>
    <lineage>
        <taxon>Eukaryota</taxon>
        <taxon>Fungi</taxon>
        <taxon>Dikarya</taxon>
        <taxon>Ascomycota</taxon>
        <taxon>Pezizomycotina</taxon>
        <taxon>Sordariomycetes</taxon>
        <taxon>Sordariomycetidae</taxon>
        <taxon>Cephalothecales</taxon>
        <taxon>Cephalothecaceae</taxon>
        <taxon>Phialemonium</taxon>
    </lineage>
</organism>
<feature type="region of interest" description="Disordered" evidence="1">
    <location>
        <begin position="191"/>
        <end position="264"/>
    </location>
</feature>
<feature type="compositionally biased region" description="Basic and acidic residues" evidence="1">
    <location>
        <begin position="250"/>
        <end position="264"/>
    </location>
</feature>
<evidence type="ECO:0000256" key="1">
    <source>
        <dbReference type="SAM" id="MobiDB-lite"/>
    </source>
</evidence>
<protein>
    <recommendedName>
        <fullName evidence="2">SWIRM domain-containing protein</fullName>
    </recommendedName>
</protein>
<proteinExistence type="predicted"/>
<dbReference type="PANTHER" id="PTHR12374:SF21">
    <property type="entry name" value="SWIRM DOMAIN-CONTAINING PROTEIN FUN19-RELATED"/>
    <property type="match status" value="1"/>
</dbReference>